<evidence type="ECO:0000313" key="3">
    <source>
        <dbReference type="Proteomes" id="UP000298663"/>
    </source>
</evidence>
<comment type="caution">
    <text evidence="2">The sequence shown here is derived from an EMBL/GenBank/DDBJ whole genome shotgun (WGS) entry which is preliminary data.</text>
</comment>
<gene>
    <name evidence="2" type="ORF">L596_022125</name>
</gene>
<dbReference type="Proteomes" id="UP000298663">
    <property type="component" value="Unassembled WGS sequence"/>
</dbReference>
<reference evidence="2 3" key="1">
    <citation type="journal article" date="2015" name="Genome Biol.">
        <title>Comparative genomics of Steinernema reveals deeply conserved gene regulatory networks.</title>
        <authorList>
            <person name="Dillman A.R."/>
            <person name="Macchietto M."/>
            <person name="Porter C.F."/>
            <person name="Rogers A."/>
            <person name="Williams B."/>
            <person name="Antoshechkin I."/>
            <person name="Lee M.M."/>
            <person name="Goodwin Z."/>
            <person name="Lu X."/>
            <person name="Lewis E.E."/>
            <person name="Goodrich-Blair H."/>
            <person name="Stock S.P."/>
            <person name="Adams B.J."/>
            <person name="Sternberg P.W."/>
            <person name="Mortazavi A."/>
        </authorList>
    </citation>
    <scope>NUCLEOTIDE SEQUENCE [LARGE SCALE GENOMIC DNA]</scope>
    <source>
        <strain evidence="2 3">ALL</strain>
    </source>
</reference>
<sequence>MGRRNLSGPDGVRRLREDRQHAPCGGEQDARQRILPAADHDVRRHRPPRRLRPSRSGAGTRALLARGALRPHILPYVLSRLHSPCDNQRMASECSG</sequence>
<evidence type="ECO:0000313" key="2">
    <source>
        <dbReference type="EMBL" id="TKR70056.1"/>
    </source>
</evidence>
<reference evidence="2 3" key="2">
    <citation type="journal article" date="2019" name="G3 (Bethesda)">
        <title>Hybrid Assembly of the Genome of the Entomopathogenic Nematode Steinernema carpocapsae Identifies the X-Chromosome.</title>
        <authorList>
            <person name="Serra L."/>
            <person name="Macchietto M."/>
            <person name="Macias-Munoz A."/>
            <person name="McGill C.J."/>
            <person name="Rodriguez I.M."/>
            <person name="Rodriguez B."/>
            <person name="Murad R."/>
            <person name="Mortazavi A."/>
        </authorList>
    </citation>
    <scope>NUCLEOTIDE SEQUENCE [LARGE SCALE GENOMIC DNA]</scope>
    <source>
        <strain evidence="2 3">ALL</strain>
    </source>
</reference>
<dbReference type="EMBL" id="AZBU02000007">
    <property type="protein sequence ID" value="TKR70056.1"/>
    <property type="molecule type" value="Genomic_DNA"/>
</dbReference>
<evidence type="ECO:0000256" key="1">
    <source>
        <dbReference type="SAM" id="MobiDB-lite"/>
    </source>
</evidence>
<name>A0A4U5MKT1_STECR</name>
<feature type="compositionally biased region" description="Basic residues" evidence="1">
    <location>
        <begin position="43"/>
        <end position="53"/>
    </location>
</feature>
<accession>A0A4U5MKT1</accession>
<organism evidence="2 3">
    <name type="scientific">Steinernema carpocapsae</name>
    <name type="common">Entomopathogenic nematode</name>
    <dbReference type="NCBI Taxonomy" id="34508"/>
    <lineage>
        <taxon>Eukaryota</taxon>
        <taxon>Metazoa</taxon>
        <taxon>Ecdysozoa</taxon>
        <taxon>Nematoda</taxon>
        <taxon>Chromadorea</taxon>
        <taxon>Rhabditida</taxon>
        <taxon>Tylenchina</taxon>
        <taxon>Panagrolaimomorpha</taxon>
        <taxon>Strongyloidoidea</taxon>
        <taxon>Steinernematidae</taxon>
        <taxon>Steinernema</taxon>
    </lineage>
</organism>
<feature type="compositionally biased region" description="Basic and acidic residues" evidence="1">
    <location>
        <begin position="11"/>
        <end position="21"/>
    </location>
</feature>
<feature type="compositionally biased region" description="Basic and acidic residues" evidence="1">
    <location>
        <begin position="28"/>
        <end position="42"/>
    </location>
</feature>
<proteinExistence type="predicted"/>
<dbReference type="AlphaFoldDB" id="A0A4U5MKT1"/>
<feature type="region of interest" description="Disordered" evidence="1">
    <location>
        <begin position="1"/>
        <end position="60"/>
    </location>
</feature>
<keyword evidence="3" id="KW-1185">Reference proteome</keyword>
<protein>
    <submittedName>
        <fullName evidence="2">Uncharacterized protein</fullName>
    </submittedName>
</protein>